<dbReference type="Proteomes" id="UP001501757">
    <property type="component" value="Unassembled WGS sequence"/>
</dbReference>
<dbReference type="NCBIfam" id="NF035938">
    <property type="entry name" value="EboA_domain"/>
    <property type="match status" value="1"/>
</dbReference>
<dbReference type="InterPro" id="IPR047715">
    <property type="entry name" value="EboA_dom"/>
</dbReference>
<proteinExistence type="predicted"/>
<evidence type="ECO:0000313" key="2">
    <source>
        <dbReference type="Proteomes" id="UP001501757"/>
    </source>
</evidence>
<gene>
    <name evidence="1" type="ORF">GCM10009092_44960</name>
</gene>
<dbReference type="EMBL" id="BAAAEI010000031">
    <property type="protein sequence ID" value="GAA0375750.1"/>
    <property type="molecule type" value="Genomic_DNA"/>
</dbReference>
<name>A0ABN0XXB8_9ALTE</name>
<organism evidence="1 2">
    <name type="scientific">Bowmanella denitrificans</name>
    <dbReference type="NCBI Taxonomy" id="366582"/>
    <lineage>
        <taxon>Bacteria</taxon>
        <taxon>Pseudomonadati</taxon>
        <taxon>Pseudomonadota</taxon>
        <taxon>Gammaproteobacteria</taxon>
        <taxon>Alteromonadales</taxon>
        <taxon>Alteromonadaceae</taxon>
        <taxon>Bowmanella</taxon>
    </lineage>
</organism>
<dbReference type="RefSeq" id="WP_343847615.1">
    <property type="nucleotide sequence ID" value="NZ_BAAAEI010000031.1"/>
</dbReference>
<sequence length="217" mass="24713">MHLQQNLLASLQSQLYQQLDEQVGLQLTAMLEKIRQSPSSFDSFSVNSAMARRKLGETKIVECDLDGDWDVAQLARVLLLAELLLQNNITDRAAIFVKVYQQGDEQERLAWLKAIQLLDAQGEMRDFVIHAARTNSHQCFAAIALNNPYPALHYDDEAFEQLVLKSLFMELDVRQILGILPRRTARMQALVEDLREERLAAGRSETPGICWLLTQHP</sequence>
<protein>
    <submittedName>
        <fullName evidence="1">Uncharacterized protein</fullName>
    </submittedName>
</protein>
<evidence type="ECO:0000313" key="1">
    <source>
        <dbReference type="EMBL" id="GAA0375750.1"/>
    </source>
</evidence>
<accession>A0ABN0XXB8</accession>
<keyword evidence="2" id="KW-1185">Reference proteome</keyword>
<reference evidence="1 2" key="1">
    <citation type="journal article" date="2019" name="Int. J. Syst. Evol. Microbiol.">
        <title>The Global Catalogue of Microorganisms (GCM) 10K type strain sequencing project: providing services to taxonomists for standard genome sequencing and annotation.</title>
        <authorList>
            <consortium name="The Broad Institute Genomics Platform"/>
            <consortium name="The Broad Institute Genome Sequencing Center for Infectious Disease"/>
            <person name="Wu L."/>
            <person name="Ma J."/>
        </authorList>
    </citation>
    <scope>NUCLEOTIDE SEQUENCE [LARGE SCALE GENOMIC DNA]</scope>
    <source>
        <strain evidence="1 2">JCM 13378</strain>
    </source>
</reference>
<comment type="caution">
    <text evidence="1">The sequence shown here is derived from an EMBL/GenBank/DDBJ whole genome shotgun (WGS) entry which is preliminary data.</text>
</comment>